<dbReference type="Proteomes" id="UP001176941">
    <property type="component" value="Chromosome 11"/>
</dbReference>
<protein>
    <submittedName>
        <fullName evidence="1">Uncharacterized protein</fullName>
    </submittedName>
</protein>
<reference evidence="1" key="1">
    <citation type="submission" date="2023-04" db="EMBL/GenBank/DDBJ databases">
        <authorList>
            <consortium name="ELIXIR-Norway"/>
        </authorList>
    </citation>
    <scope>NUCLEOTIDE SEQUENCE [LARGE SCALE GENOMIC DNA]</scope>
</reference>
<gene>
    <name evidence="1" type="ORF">MRATA1EN1_LOCUS2811</name>
</gene>
<keyword evidence="2" id="KW-1185">Reference proteome</keyword>
<evidence type="ECO:0000313" key="2">
    <source>
        <dbReference type="Proteomes" id="UP001176941"/>
    </source>
</evidence>
<dbReference type="EMBL" id="OX459947">
    <property type="protein sequence ID" value="CAI9153849.1"/>
    <property type="molecule type" value="Genomic_DNA"/>
</dbReference>
<accession>A0ABN8XXY1</accession>
<evidence type="ECO:0000313" key="1">
    <source>
        <dbReference type="EMBL" id="CAI9153849.1"/>
    </source>
</evidence>
<sequence length="143" mass="15472">MARGGHHTPENDKLLEAAKRNDVCKTQTLHGTVGATGSCSPWSVPAARKGSAMCWTTPNSPTLVPQALNLGRKETSLHQVAALDQCTSCLYIVESGGASVMKTEQLGDPRRLRRLRTPSCHLPRGQQPDPLKHPEDWEVAVGL</sequence>
<name>A0ABN8XXY1_RANTA</name>
<proteinExistence type="predicted"/>
<organism evidence="1 2">
    <name type="scientific">Rangifer tarandus platyrhynchus</name>
    <name type="common">Svalbard reindeer</name>
    <dbReference type="NCBI Taxonomy" id="3082113"/>
    <lineage>
        <taxon>Eukaryota</taxon>
        <taxon>Metazoa</taxon>
        <taxon>Chordata</taxon>
        <taxon>Craniata</taxon>
        <taxon>Vertebrata</taxon>
        <taxon>Euteleostomi</taxon>
        <taxon>Mammalia</taxon>
        <taxon>Eutheria</taxon>
        <taxon>Laurasiatheria</taxon>
        <taxon>Artiodactyla</taxon>
        <taxon>Ruminantia</taxon>
        <taxon>Pecora</taxon>
        <taxon>Cervidae</taxon>
        <taxon>Odocoileinae</taxon>
        <taxon>Rangifer</taxon>
    </lineage>
</organism>